<dbReference type="PROSITE" id="PS50835">
    <property type="entry name" value="IG_LIKE"/>
    <property type="match status" value="1"/>
</dbReference>
<keyword evidence="6" id="KW-1015">Disulfide bond</keyword>
<keyword evidence="9" id="KW-0472">Membrane</keyword>
<accession>A0A9J7H9S9</accession>
<evidence type="ECO:0000256" key="1">
    <source>
        <dbReference type="ARBA" id="ARBA00004251"/>
    </source>
</evidence>
<evidence type="ECO:0000259" key="11">
    <source>
        <dbReference type="PROSITE" id="PS50835"/>
    </source>
</evidence>
<evidence type="ECO:0000256" key="2">
    <source>
        <dbReference type="ARBA" id="ARBA00022692"/>
    </source>
</evidence>
<evidence type="ECO:0000256" key="7">
    <source>
        <dbReference type="ARBA" id="ARBA00023170"/>
    </source>
</evidence>
<evidence type="ECO:0000256" key="9">
    <source>
        <dbReference type="SAM" id="Phobius"/>
    </source>
</evidence>
<feature type="transmembrane region" description="Helical" evidence="9">
    <location>
        <begin position="218"/>
        <end position="242"/>
    </location>
</feature>
<dbReference type="Pfam" id="PF07686">
    <property type="entry name" value="V-set"/>
    <property type="match status" value="1"/>
</dbReference>
<feature type="signal peptide" evidence="10">
    <location>
        <begin position="1"/>
        <end position="38"/>
    </location>
</feature>
<dbReference type="SUPFAM" id="SSF48726">
    <property type="entry name" value="Immunoglobulin"/>
    <property type="match status" value="1"/>
</dbReference>
<dbReference type="GeneID" id="100757253"/>
<dbReference type="InterPro" id="IPR007110">
    <property type="entry name" value="Ig-like_dom"/>
</dbReference>
<reference evidence="13" key="3">
    <citation type="submission" date="2025-08" db="UniProtKB">
        <authorList>
            <consortium name="RefSeq"/>
        </authorList>
    </citation>
    <scope>IDENTIFICATION</scope>
    <source>
        <strain evidence="13">17A/GY</strain>
        <tissue evidence="13">Liver</tissue>
    </source>
</reference>
<keyword evidence="2 9" id="KW-0812">Transmembrane</keyword>
<dbReference type="InterPro" id="IPR036179">
    <property type="entry name" value="Ig-like_dom_sf"/>
</dbReference>
<keyword evidence="7" id="KW-0675">Receptor</keyword>
<keyword evidence="8" id="KW-0393">Immunoglobulin domain</keyword>
<dbReference type="FunFam" id="2.60.40.10:FF:000370">
    <property type="entry name" value="CMRF35-like molecule 1"/>
    <property type="match status" value="1"/>
</dbReference>
<dbReference type="Proteomes" id="UP001108280">
    <property type="component" value="Chromosome 1"/>
</dbReference>
<dbReference type="PANTHER" id="PTHR16423:SF9">
    <property type="entry name" value="TREM-LIKE TRANSCRIPT 4 PROTEIN"/>
    <property type="match status" value="1"/>
</dbReference>
<dbReference type="GO" id="GO:0009986">
    <property type="term" value="C:cell surface"/>
    <property type="evidence" value="ECO:0007669"/>
    <property type="project" value="TreeGrafter"/>
</dbReference>
<dbReference type="RefSeq" id="XP_035317863.1">
    <property type="nucleotide sequence ID" value="XM_035461972.1"/>
</dbReference>
<dbReference type="GO" id="GO:0038023">
    <property type="term" value="F:signaling receptor activity"/>
    <property type="evidence" value="ECO:0007669"/>
    <property type="project" value="TreeGrafter"/>
</dbReference>
<dbReference type="InterPro" id="IPR052314">
    <property type="entry name" value="Immune_rcpt_domain"/>
</dbReference>
<comment type="subcellular location">
    <subcellularLocation>
        <location evidence="1">Cell membrane</location>
        <topology evidence="1">Single-pass type I membrane protein</topology>
    </subcellularLocation>
</comment>
<evidence type="ECO:0000256" key="8">
    <source>
        <dbReference type="ARBA" id="ARBA00023319"/>
    </source>
</evidence>
<feature type="chain" id="PRO_5039892412" evidence="10">
    <location>
        <begin position="39"/>
        <end position="293"/>
    </location>
</feature>
<dbReference type="InterPro" id="IPR003599">
    <property type="entry name" value="Ig_sub"/>
</dbReference>
<keyword evidence="5 9" id="KW-1133">Transmembrane helix</keyword>
<evidence type="ECO:0000256" key="4">
    <source>
        <dbReference type="ARBA" id="ARBA00022859"/>
    </source>
</evidence>
<evidence type="ECO:0000313" key="13">
    <source>
        <dbReference type="RefSeq" id="XP_035307382.1"/>
    </source>
</evidence>
<evidence type="ECO:0000256" key="3">
    <source>
        <dbReference type="ARBA" id="ARBA00022729"/>
    </source>
</evidence>
<dbReference type="PANTHER" id="PTHR16423">
    <property type="entry name" value="TREM-LIKE TRANSCRIPT PROTEIN"/>
    <property type="match status" value="1"/>
</dbReference>
<reference evidence="12" key="1">
    <citation type="journal article" date="2018" name="Biotechnol. Bioeng.">
        <title>A reference genome of the Chinese hamster based on a hybrid assembly strategy.</title>
        <authorList>
            <person name="Rupp O."/>
            <person name="MacDonald M.L."/>
            <person name="Li S."/>
            <person name="Dhiman H."/>
            <person name="Polson S."/>
            <person name="Griep S."/>
            <person name="Heffner K."/>
            <person name="Hernandez I."/>
            <person name="Brinkrolf K."/>
            <person name="Jadhav V."/>
            <person name="Samoudi M."/>
            <person name="Hao H."/>
            <person name="Kingham B."/>
            <person name="Goesmann A."/>
            <person name="Betenbaugh M.J."/>
            <person name="Lewis N.E."/>
            <person name="Borth N."/>
            <person name="Lee K.H."/>
        </authorList>
    </citation>
    <scope>NUCLEOTIDE SEQUENCE [LARGE SCALE GENOMIC DNA]</scope>
    <source>
        <strain evidence="12">17A/GY</strain>
    </source>
</reference>
<sequence length="293" mass="32129">MTSFSDGQLPNLGVMAWRCSQLLLAPVLLPLLASGTWGSTVVSEELHQVVGQNFSVRCQYKPEAGPYVPKSWCRQTSPNRCNRVVTTSEPRKAIKESQHAIWDDPEAGFFSVTITPLTEKDSAVYWCGSFNPSRNVINILRNISLVVSPVLSTLPPSTSIWLQTKMASSTLPPKMATWLPTSTVLTTSPEETTGSFINGSEHRNQSSPSSPGCISPRILVFVQYGLLLFKGLMLSVFCVVLCGRCCQRQEYTAETVKLEVTEYASLPDISESLGTFGYLSGCEKNAYSPSPMQ</sequence>
<gene>
    <name evidence="13" type="primary">Treml4</name>
</gene>
<keyword evidence="4" id="KW-0391">Immunity</keyword>
<dbReference type="InterPro" id="IPR013106">
    <property type="entry name" value="Ig_V-set"/>
</dbReference>
<dbReference type="RefSeq" id="XP_035307382.1">
    <property type="nucleotide sequence ID" value="XM_035451491.1"/>
</dbReference>
<dbReference type="GO" id="GO:0002376">
    <property type="term" value="P:immune system process"/>
    <property type="evidence" value="ECO:0007669"/>
    <property type="project" value="UniProtKB-KW"/>
</dbReference>
<dbReference type="GO" id="GO:0034157">
    <property type="term" value="P:positive regulation of toll-like receptor 7 signaling pathway"/>
    <property type="evidence" value="ECO:0007669"/>
    <property type="project" value="TreeGrafter"/>
</dbReference>
<reference evidence="12" key="2">
    <citation type="journal article" date="2020" name="Biotechnol. Bioeng.">
        <title>Chromosome-scale scaffolds for the Chinese hamster reference genome assembly to facilitate the study of the CHO epigenome.</title>
        <authorList>
            <person name="Hilliard W."/>
            <person name="MacDonald M."/>
            <person name="Lee K.H."/>
        </authorList>
    </citation>
    <scope>NUCLEOTIDE SEQUENCE [LARGE SCALE GENOMIC DNA]</scope>
    <source>
        <strain evidence="12">17A/GY</strain>
    </source>
</reference>
<dbReference type="Gene3D" id="2.60.40.10">
    <property type="entry name" value="Immunoglobulins"/>
    <property type="match status" value="1"/>
</dbReference>
<dbReference type="GO" id="GO:0005886">
    <property type="term" value="C:plasma membrane"/>
    <property type="evidence" value="ECO:0007669"/>
    <property type="project" value="UniProtKB-SubCell"/>
</dbReference>
<evidence type="ECO:0000256" key="6">
    <source>
        <dbReference type="ARBA" id="ARBA00023157"/>
    </source>
</evidence>
<evidence type="ECO:0000256" key="5">
    <source>
        <dbReference type="ARBA" id="ARBA00022989"/>
    </source>
</evidence>
<protein>
    <submittedName>
        <fullName evidence="13">Trem-like transcript 4 protein isoform X1</fullName>
    </submittedName>
</protein>
<dbReference type="AlphaFoldDB" id="A0A9J7H9S9"/>
<proteinExistence type="predicted"/>
<keyword evidence="3 10" id="KW-0732">Signal</keyword>
<dbReference type="InterPro" id="IPR013783">
    <property type="entry name" value="Ig-like_fold"/>
</dbReference>
<feature type="domain" description="Ig-like" evidence="11">
    <location>
        <begin position="26"/>
        <end position="144"/>
    </location>
</feature>
<keyword evidence="12" id="KW-1185">Reference proteome</keyword>
<evidence type="ECO:0000313" key="12">
    <source>
        <dbReference type="Proteomes" id="UP001108280"/>
    </source>
</evidence>
<evidence type="ECO:0000256" key="10">
    <source>
        <dbReference type="SAM" id="SignalP"/>
    </source>
</evidence>
<dbReference type="OrthoDB" id="9805957at2759"/>
<organism evidence="12 13">
    <name type="scientific">Cricetulus griseus</name>
    <name type="common">Chinese hamster</name>
    <name type="synonym">Cricetulus barabensis griseus</name>
    <dbReference type="NCBI Taxonomy" id="10029"/>
    <lineage>
        <taxon>Eukaryota</taxon>
        <taxon>Metazoa</taxon>
        <taxon>Chordata</taxon>
        <taxon>Craniata</taxon>
        <taxon>Vertebrata</taxon>
        <taxon>Euteleostomi</taxon>
        <taxon>Mammalia</taxon>
        <taxon>Eutheria</taxon>
        <taxon>Euarchontoglires</taxon>
        <taxon>Glires</taxon>
        <taxon>Rodentia</taxon>
        <taxon>Myomorpha</taxon>
        <taxon>Muroidea</taxon>
        <taxon>Cricetidae</taxon>
        <taxon>Cricetinae</taxon>
        <taxon>Cricetulus</taxon>
    </lineage>
</organism>
<dbReference type="CTD" id="285852"/>
<name>A0A9J7H9S9_CRIGR</name>
<dbReference type="SMART" id="SM00409">
    <property type="entry name" value="IG"/>
    <property type="match status" value="1"/>
</dbReference>